<dbReference type="InterPro" id="IPR003599">
    <property type="entry name" value="Ig_sub"/>
</dbReference>
<dbReference type="Gene3D" id="2.60.40.10">
    <property type="entry name" value="Immunoglobulins"/>
    <property type="match status" value="3"/>
</dbReference>
<accession>A0A9J7XK05</accession>
<feature type="domain" description="Ig-like" evidence="3">
    <location>
        <begin position="153"/>
        <end position="217"/>
    </location>
</feature>
<evidence type="ECO:0000256" key="2">
    <source>
        <dbReference type="SAM" id="SignalP"/>
    </source>
</evidence>
<dbReference type="CDD" id="cd00096">
    <property type="entry name" value="Ig"/>
    <property type="match status" value="1"/>
</dbReference>
<reference evidence="4" key="2">
    <citation type="submission" date="2025-09" db="UniProtKB">
        <authorList>
            <consortium name="Ensembl"/>
        </authorList>
    </citation>
    <scope>IDENTIFICATION</scope>
</reference>
<keyword evidence="5" id="KW-1185">Reference proteome</keyword>
<dbReference type="InterPro" id="IPR007110">
    <property type="entry name" value="Ig-like_dom"/>
</dbReference>
<proteinExistence type="predicted"/>
<keyword evidence="1" id="KW-0472">Membrane</keyword>
<name>A0A9J7XK05_CYPCA</name>
<keyword evidence="1" id="KW-0812">Transmembrane</keyword>
<feature type="signal peptide" evidence="2">
    <location>
        <begin position="1"/>
        <end position="21"/>
    </location>
</feature>
<dbReference type="GeneTree" id="ENSGT00510000054197"/>
<dbReference type="InterPro" id="IPR013783">
    <property type="entry name" value="Ig-like_fold"/>
</dbReference>
<feature type="transmembrane region" description="Helical" evidence="1">
    <location>
        <begin position="363"/>
        <end position="386"/>
    </location>
</feature>
<dbReference type="AlphaFoldDB" id="A0A9J7XK05"/>
<reference evidence="4" key="1">
    <citation type="submission" date="2025-08" db="UniProtKB">
        <authorList>
            <consortium name="Ensembl"/>
        </authorList>
    </citation>
    <scope>IDENTIFICATION</scope>
</reference>
<dbReference type="PANTHER" id="PTHR11422:SF6">
    <property type="entry name" value="HEMICENTIN-1 ISOFORM X1"/>
    <property type="match status" value="1"/>
</dbReference>
<dbReference type="SMART" id="SM00408">
    <property type="entry name" value="IGc2"/>
    <property type="match status" value="2"/>
</dbReference>
<dbReference type="Proteomes" id="UP001108240">
    <property type="component" value="Unplaced"/>
</dbReference>
<dbReference type="SUPFAM" id="SSF48726">
    <property type="entry name" value="Immunoglobulin"/>
    <property type="match status" value="3"/>
</dbReference>
<protein>
    <submittedName>
        <fullName evidence="4">CD4-2 molecule, tandem duplicate 2</fullName>
    </submittedName>
</protein>
<evidence type="ECO:0000259" key="3">
    <source>
        <dbReference type="PROSITE" id="PS50835"/>
    </source>
</evidence>
<organism evidence="4 5">
    <name type="scientific">Cyprinus carpio carpio</name>
    <dbReference type="NCBI Taxonomy" id="630221"/>
    <lineage>
        <taxon>Eukaryota</taxon>
        <taxon>Metazoa</taxon>
        <taxon>Chordata</taxon>
        <taxon>Craniata</taxon>
        <taxon>Vertebrata</taxon>
        <taxon>Euteleostomi</taxon>
        <taxon>Actinopterygii</taxon>
        <taxon>Neopterygii</taxon>
        <taxon>Teleostei</taxon>
        <taxon>Ostariophysi</taxon>
        <taxon>Cypriniformes</taxon>
        <taxon>Cyprinidae</taxon>
        <taxon>Cyprininae</taxon>
        <taxon>Cyprinus</taxon>
    </lineage>
</organism>
<dbReference type="Pfam" id="PF13927">
    <property type="entry name" value="Ig_3"/>
    <property type="match status" value="1"/>
</dbReference>
<feature type="domain" description="Ig-like" evidence="3">
    <location>
        <begin position="228"/>
        <end position="329"/>
    </location>
</feature>
<evidence type="ECO:0000313" key="4">
    <source>
        <dbReference type="Ensembl" id="ENSCCRP00000107779.1"/>
    </source>
</evidence>
<dbReference type="PROSITE" id="PS50835">
    <property type="entry name" value="IG_LIKE"/>
    <property type="match status" value="2"/>
</dbReference>
<keyword evidence="1" id="KW-1133">Transmembrane helix</keyword>
<dbReference type="PANTHER" id="PTHR11422">
    <property type="entry name" value="T-CELL SURFACE GLYCOPROTEIN CD4"/>
    <property type="match status" value="1"/>
</dbReference>
<dbReference type="Ensembl" id="ENSCCRT00000181577.1">
    <property type="protein sequence ID" value="ENSCCRP00000107779.1"/>
    <property type="gene ID" value="ENSCCRG00000078794.1"/>
</dbReference>
<keyword evidence="2" id="KW-0732">Signal</keyword>
<feature type="chain" id="PRO_5039954005" evidence="2">
    <location>
        <begin position="22"/>
        <end position="423"/>
    </location>
</feature>
<sequence length="423" mass="46695">MHITLLLHLALISRISHFRSAFSCAGSFVSAGFSHTVFGSWTKALYISCGKCDVFYKRVGDEVSMNCGAPSNSDTEWKFDNVLIFNVKGKTGAKLKGPSHIVLKASTNGENLKVSRLETRDSGNYICSYSGSVKQHNIYVVSVFAKPGPVLVQSSDAELHCDITGNSNTQVQWLRPPNGQKHNEKSQVIKLKSVTSKDAGQWTCQVKDALTLSVTLTVVDLQTTAVNVSEGDDTKLPCSLPQSVSQRVVGGKWKADHLSDVSFPTLKNTENKGLHWNGKDLSKVNFTTEQLSTKFDVTLKNVQHRDAGKFVCTVEFEGGASRSVEMTLTVFGKNSGGQGFNKGKGKTPSIKEILTKNVYGIELWVWIAVGASSVVLIGLIIVTVLVRQRNKRMKERVRKLRSMRQPLTAKDYCRCKRMNLRMK</sequence>
<evidence type="ECO:0000313" key="5">
    <source>
        <dbReference type="Proteomes" id="UP001108240"/>
    </source>
</evidence>
<dbReference type="SMART" id="SM00409">
    <property type="entry name" value="IG"/>
    <property type="match status" value="3"/>
</dbReference>
<dbReference type="InterPro" id="IPR003598">
    <property type="entry name" value="Ig_sub2"/>
</dbReference>
<dbReference type="InterPro" id="IPR036179">
    <property type="entry name" value="Ig-like_dom_sf"/>
</dbReference>
<evidence type="ECO:0000256" key="1">
    <source>
        <dbReference type="SAM" id="Phobius"/>
    </source>
</evidence>